<dbReference type="Gene3D" id="3.10.310.30">
    <property type="match status" value="1"/>
</dbReference>
<dbReference type="PANTHER" id="PTHR46922:SF4">
    <property type="entry name" value="DHHA1 DOMAIN PROTEIN"/>
    <property type="match status" value="1"/>
</dbReference>
<organism evidence="1">
    <name type="scientific">Hyperionvirus sp</name>
    <dbReference type="NCBI Taxonomy" id="2487770"/>
    <lineage>
        <taxon>Viruses</taxon>
        <taxon>Varidnaviria</taxon>
        <taxon>Bamfordvirae</taxon>
        <taxon>Nucleocytoviricota</taxon>
        <taxon>Megaviricetes</taxon>
        <taxon>Imitervirales</taxon>
        <taxon>Mimiviridae</taxon>
        <taxon>Klosneuvirinae</taxon>
    </lineage>
</organism>
<dbReference type="PANTHER" id="PTHR46922">
    <property type="entry name" value="DHHA1 DOMAIN PROTEIN"/>
    <property type="match status" value="1"/>
</dbReference>
<dbReference type="InterPro" id="IPR038763">
    <property type="entry name" value="DHH_sf"/>
</dbReference>
<gene>
    <name evidence="1" type="ORF">Hyperionvirus9_16</name>
</gene>
<reference evidence="1" key="1">
    <citation type="submission" date="2018-10" db="EMBL/GenBank/DDBJ databases">
        <title>Hidden diversity of soil giant viruses.</title>
        <authorList>
            <person name="Schulz F."/>
            <person name="Alteio L."/>
            <person name="Goudeau D."/>
            <person name="Ryan E.M."/>
            <person name="Malmstrom R.R."/>
            <person name="Blanchard J."/>
            <person name="Woyke T."/>
        </authorList>
    </citation>
    <scope>NUCLEOTIDE SEQUENCE</scope>
    <source>
        <strain evidence="1">HYV1</strain>
    </source>
</reference>
<accession>A0A3G5AE02</accession>
<proteinExistence type="predicted"/>
<dbReference type="SUPFAM" id="SSF64182">
    <property type="entry name" value="DHH phosphoesterases"/>
    <property type="match status" value="1"/>
</dbReference>
<sequence length="337" mass="38510">MDNISPSDISDTDNDNDNLNFNYVIFHKNCLDGYGGYVVLMRSNRVDPDAMVYPDVPSAKEIPPNIENKRVIVIDVAYKNSVLSEIFRLAKRVVFIDHHVSIKGDVLQLITLYSQRHTVVYDDSKSGASLTWDYFNPGKKMPKFISYIEDNDIGAWKLKYTHQFILGLNVNYRLDVNEQTLREWDRLFDIGEVKRLVRLGVKYGEYEKYLLEQNVKRYTVEAFPSEIVFRESLVENGGLFKKAGEYRVAVMNGSGCPSGSLLGKKVVTEINCDFCIMWTLHMDKKEIILSFRSNKVDVGQIAKFFGGGGHKFASACSVPLAKYNITDLFFPQSLPRY</sequence>
<dbReference type="EMBL" id="MK072391">
    <property type="protein sequence ID" value="AYV83599.1"/>
    <property type="molecule type" value="Genomic_DNA"/>
</dbReference>
<protein>
    <submittedName>
        <fullName evidence="1">Uncharacterized protein</fullName>
    </submittedName>
</protein>
<name>A0A3G5AE02_9VIRU</name>
<evidence type="ECO:0000313" key="1">
    <source>
        <dbReference type="EMBL" id="AYV83599.1"/>
    </source>
</evidence>